<evidence type="ECO:0000256" key="3">
    <source>
        <dbReference type="ARBA" id="ARBA00022603"/>
    </source>
</evidence>
<dbReference type="PRINTS" id="PR00507">
    <property type="entry name" value="N12N6MTFRASE"/>
</dbReference>
<evidence type="ECO:0000313" key="10">
    <source>
        <dbReference type="EMBL" id="NPE13177.1"/>
    </source>
</evidence>
<proteinExistence type="inferred from homology"/>
<comment type="catalytic activity">
    <reaction evidence="7">
        <text>a 2'-deoxyadenosine in DNA + S-adenosyl-L-methionine = an N(6)-methyl-2'-deoxyadenosine in DNA + S-adenosyl-L-homocysteine + H(+)</text>
        <dbReference type="Rhea" id="RHEA:15197"/>
        <dbReference type="Rhea" id="RHEA-COMP:12418"/>
        <dbReference type="Rhea" id="RHEA-COMP:12419"/>
        <dbReference type="ChEBI" id="CHEBI:15378"/>
        <dbReference type="ChEBI" id="CHEBI:57856"/>
        <dbReference type="ChEBI" id="CHEBI:59789"/>
        <dbReference type="ChEBI" id="CHEBI:90615"/>
        <dbReference type="ChEBI" id="CHEBI:90616"/>
        <dbReference type="EC" id="2.1.1.72"/>
    </reaction>
</comment>
<accession>A0ABX2AR41</accession>
<dbReference type="InterPro" id="IPR002052">
    <property type="entry name" value="DNA_methylase_N6_adenine_CS"/>
</dbReference>
<comment type="similarity">
    <text evidence="1">Belongs to the N(4)/N(6)-methyltransferase family.</text>
</comment>
<keyword evidence="5" id="KW-0949">S-adenosyl-L-methionine</keyword>
<organism evidence="10 11">
    <name type="scientific">Xylanibacter rodentium</name>
    <dbReference type="NCBI Taxonomy" id="2736289"/>
    <lineage>
        <taxon>Bacteria</taxon>
        <taxon>Pseudomonadati</taxon>
        <taxon>Bacteroidota</taxon>
        <taxon>Bacteroidia</taxon>
        <taxon>Bacteroidales</taxon>
        <taxon>Prevotellaceae</taxon>
        <taxon>Xylanibacter</taxon>
    </lineage>
</organism>
<evidence type="ECO:0000256" key="4">
    <source>
        <dbReference type="ARBA" id="ARBA00022679"/>
    </source>
</evidence>
<keyword evidence="3 10" id="KW-0489">Methyltransferase</keyword>
<sequence>MITGQIKNQIDQIWDTFWESAGVTNPMSVLEQMTYLFFMKMLDDMQLKQERVSEEIGIGMCSDVSFGYGTWRNPDTGEAVSVDNLRWHVFKQMEPEQMYRTVSRDVFTYIKNLNSGTESAYSRFMGNAVFLIQSPRALAKIIDGIDALPDMNSRDTMGDVYEYILGKMAASGKNGQFRTPRHIIRMMVEMMRPTCKDVICDPAMGSAGFIVEAAKYVKEHYKAELMNRENAEHFRRSLLHGFDTDQTMLRIGAMNLMLHDIEDPDVAFRDSLSSDNTDADRYTLILANPPFAGNLDYEAVSKSLLATVKTKKTELLFLSLFLRSLATGGRCASIVPDGVLTGTSNAHKAIRKAIIDGNRLEAVVSMPSGVFKPYSGVSTAILIFTKTGAGGTDRVWFYDMKADGFSLDDKRNPVADNDIPDIIARFHSLDEGGEDNRTRTDKSFLVPVEEIREHDYDLAFNTYKETVREVVEYEAPEVLIGRAAALAAKITEGINQLDDLINE</sequence>
<dbReference type="Gene3D" id="3.40.50.150">
    <property type="entry name" value="Vaccinia Virus protein VP39"/>
    <property type="match status" value="1"/>
</dbReference>
<evidence type="ECO:0000256" key="5">
    <source>
        <dbReference type="ARBA" id="ARBA00022691"/>
    </source>
</evidence>
<evidence type="ECO:0000256" key="7">
    <source>
        <dbReference type="ARBA" id="ARBA00047942"/>
    </source>
</evidence>
<name>A0ABX2AR41_9BACT</name>
<dbReference type="Pfam" id="PF12161">
    <property type="entry name" value="HsdM_N"/>
    <property type="match status" value="1"/>
</dbReference>
<dbReference type="EC" id="2.1.1.72" evidence="2"/>
<dbReference type="GO" id="GO:0032259">
    <property type="term" value="P:methylation"/>
    <property type="evidence" value="ECO:0007669"/>
    <property type="project" value="UniProtKB-KW"/>
</dbReference>
<dbReference type="InterPro" id="IPR038333">
    <property type="entry name" value="T1MK-like_N_sf"/>
</dbReference>
<dbReference type="PANTHER" id="PTHR42933:SF3">
    <property type="entry name" value="TYPE I RESTRICTION ENZYME MJAVIII METHYLASE SUBUNIT"/>
    <property type="match status" value="1"/>
</dbReference>
<evidence type="ECO:0000256" key="2">
    <source>
        <dbReference type="ARBA" id="ARBA00011900"/>
    </source>
</evidence>
<evidence type="ECO:0000313" key="11">
    <source>
        <dbReference type="Proteomes" id="UP001193734"/>
    </source>
</evidence>
<evidence type="ECO:0000256" key="1">
    <source>
        <dbReference type="ARBA" id="ARBA00006594"/>
    </source>
</evidence>
<dbReference type="InterPro" id="IPR003356">
    <property type="entry name" value="DNA_methylase_A-5"/>
</dbReference>
<keyword evidence="4" id="KW-0808">Transferase</keyword>
<keyword evidence="6" id="KW-0680">Restriction system</keyword>
<dbReference type="InterPro" id="IPR022749">
    <property type="entry name" value="D12N6_MeTrfase_N"/>
</dbReference>
<evidence type="ECO:0000259" key="9">
    <source>
        <dbReference type="Pfam" id="PF12161"/>
    </source>
</evidence>
<feature type="domain" description="DNA methylase adenine-specific" evidence="8">
    <location>
        <begin position="153"/>
        <end position="468"/>
    </location>
</feature>
<feature type="domain" description="N6 adenine-specific DNA methyltransferase N-terminal" evidence="9">
    <location>
        <begin position="6"/>
        <end position="144"/>
    </location>
</feature>
<dbReference type="PANTHER" id="PTHR42933">
    <property type="entry name" value="SLR6095 PROTEIN"/>
    <property type="match status" value="1"/>
</dbReference>
<dbReference type="InterPro" id="IPR029063">
    <property type="entry name" value="SAM-dependent_MTases_sf"/>
</dbReference>
<dbReference type="GO" id="GO:0008168">
    <property type="term" value="F:methyltransferase activity"/>
    <property type="evidence" value="ECO:0007669"/>
    <property type="project" value="UniProtKB-KW"/>
</dbReference>
<dbReference type="InterPro" id="IPR051537">
    <property type="entry name" value="DNA_Adenine_Mtase"/>
</dbReference>
<dbReference type="SUPFAM" id="SSF53335">
    <property type="entry name" value="S-adenosyl-L-methionine-dependent methyltransferases"/>
    <property type="match status" value="1"/>
</dbReference>
<evidence type="ECO:0000259" key="8">
    <source>
        <dbReference type="Pfam" id="PF02384"/>
    </source>
</evidence>
<dbReference type="RefSeq" id="WP_172176794.1">
    <property type="nucleotide sequence ID" value="NZ_CASGIA010000001.1"/>
</dbReference>
<dbReference type="Pfam" id="PF02384">
    <property type="entry name" value="N6_Mtase"/>
    <property type="match status" value="1"/>
</dbReference>
<dbReference type="PROSITE" id="PS00092">
    <property type="entry name" value="N6_MTASE"/>
    <property type="match status" value="1"/>
</dbReference>
<dbReference type="Gene3D" id="1.20.1260.30">
    <property type="match status" value="1"/>
</dbReference>
<reference evidence="10 11" key="1">
    <citation type="submission" date="2020-05" db="EMBL/GenBank/DDBJ databases">
        <title>Distinct polysaccharide utilization as determinants for interspecies competition between intestinal Prevotella spp.</title>
        <authorList>
            <person name="Galvez E.J.C."/>
            <person name="Iljazovic A."/>
            <person name="Strowig T."/>
        </authorList>
    </citation>
    <scope>NUCLEOTIDE SEQUENCE [LARGE SCALE GENOMIC DNA]</scope>
    <source>
        <strain evidence="10 11">PROD</strain>
    </source>
</reference>
<comment type="caution">
    <text evidence="10">The sequence shown here is derived from an EMBL/GenBank/DDBJ whole genome shotgun (WGS) entry which is preliminary data.</text>
</comment>
<evidence type="ECO:0000256" key="6">
    <source>
        <dbReference type="ARBA" id="ARBA00022747"/>
    </source>
</evidence>
<protein>
    <recommendedName>
        <fullName evidence="2">site-specific DNA-methyltransferase (adenine-specific)</fullName>
        <ecNumber evidence="2">2.1.1.72</ecNumber>
    </recommendedName>
</protein>
<dbReference type="Proteomes" id="UP001193734">
    <property type="component" value="Unassembled WGS sequence"/>
</dbReference>
<keyword evidence="11" id="KW-1185">Reference proteome</keyword>
<dbReference type="EMBL" id="JABKKE010000002">
    <property type="protein sequence ID" value="NPE13177.1"/>
    <property type="molecule type" value="Genomic_DNA"/>
</dbReference>
<gene>
    <name evidence="10" type="ORF">HPS55_02335</name>
</gene>